<proteinExistence type="predicted"/>
<dbReference type="EMBL" id="JACVVK020000024">
    <property type="protein sequence ID" value="KAK7502802.1"/>
    <property type="molecule type" value="Genomic_DNA"/>
</dbReference>
<evidence type="ECO:0000313" key="1">
    <source>
        <dbReference type="EMBL" id="KAK7502802.1"/>
    </source>
</evidence>
<reference evidence="1 2" key="1">
    <citation type="journal article" date="2023" name="Sci. Data">
        <title>Genome assembly of the Korean intertidal mud-creeper Batillaria attramentaria.</title>
        <authorList>
            <person name="Patra A.K."/>
            <person name="Ho P.T."/>
            <person name="Jun S."/>
            <person name="Lee S.J."/>
            <person name="Kim Y."/>
            <person name="Won Y.J."/>
        </authorList>
    </citation>
    <scope>NUCLEOTIDE SEQUENCE [LARGE SCALE GENOMIC DNA]</scope>
    <source>
        <strain evidence="1">Wonlab-2016</strain>
    </source>
</reference>
<dbReference type="AlphaFoldDB" id="A0ABD0LTJ1"/>
<comment type="caution">
    <text evidence="1">The sequence shown here is derived from an EMBL/GenBank/DDBJ whole genome shotgun (WGS) entry which is preliminary data.</text>
</comment>
<accession>A0ABD0LTJ1</accession>
<feature type="non-terminal residue" evidence="1">
    <location>
        <position position="1"/>
    </location>
</feature>
<name>A0ABD0LTJ1_9CAEN</name>
<organism evidence="1 2">
    <name type="scientific">Batillaria attramentaria</name>
    <dbReference type="NCBI Taxonomy" id="370345"/>
    <lineage>
        <taxon>Eukaryota</taxon>
        <taxon>Metazoa</taxon>
        <taxon>Spiralia</taxon>
        <taxon>Lophotrochozoa</taxon>
        <taxon>Mollusca</taxon>
        <taxon>Gastropoda</taxon>
        <taxon>Caenogastropoda</taxon>
        <taxon>Sorbeoconcha</taxon>
        <taxon>Cerithioidea</taxon>
        <taxon>Batillariidae</taxon>
        <taxon>Batillaria</taxon>
    </lineage>
</organism>
<protein>
    <submittedName>
        <fullName evidence="1">Uncharacterized protein</fullName>
    </submittedName>
</protein>
<gene>
    <name evidence="1" type="ORF">BaRGS_00006052</name>
</gene>
<evidence type="ECO:0000313" key="2">
    <source>
        <dbReference type="Proteomes" id="UP001519460"/>
    </source>
</evidence>
<keyword evidence="2" id="KW-1185">Reference proteome</keyword>
<dbReference type="Proteomes" id="UP001519460">
    <property type="component" value="Unassembled WGS sequence"/>
</dbReference>
<sequence>FQALPDTGVQNIHCFHARDKLVYRTRRSAVLSLGGNLCHQGLSSFFGAAVNVGIDLLS</sequence>